<feature type="region of interest" description="Disordered" evidence="1">
    <location>
        <begin position="1"/>
        <end position="31"/>
    </location>
</feature>
<reference evidence="2 3" key="1">
    <citation type="submission" date="2019-08" db="EMBL/GenBank/DDBJ databases">
        <title>Draft genome sequences of two oriental melons (Cucumis melo L. var makuwa).</title>
        <authorList>
            <person name="Kwon S.-Y."/>
        </authorList>
    </citation>
    <scope>NUCLEOTIDE SEQUENCE [LARGE SCALE GENOMIC DNA]</scope>
    <source>
        <strain evidence="3">cv. SW 3</strain>
        <tissue evidence="2">Leaf</tissue>
    </source>
</reference>
<evidence type="ECO:0000313" key="3">
    <source>
        <dbReference type="Proteomes" id="UP000321393"/>
    </source>
</evidence>
<proteinExistence type="predicted"/>
<dbReference type="AlphaFoldDB" id="A0A5A7VBF4"/>
<dbReference type="OrthoDB" id="1829565at2759"/>
<dbReference type="EMBL" id="SSTE01002875">
    <property type="protein sequence ID" value="KAA0063235.1"/>
    <property type="molecule type" value="Genomic_DNA"/>
</dbReference>
<gene>
    <name evidence="2" type="ORF">E6C27_scaffold205G00480</name>
</gene>
<protein>
    <submittedName>
        <fullName evidence="2">Ty3-gypsy retrotransposon protein</fullName>
    </submittedName>
</protein>
<accession>A0A5A7VBF4</accession>
<evidence type="ECO:0000313" key="2">
    <source>
        <dbReference type="EMBL" id="KAA0063235.1"/>
    </source>
</evidence>
<name>A0A5A7VBF4_CUCMM</name>
<feature type="compositionally biased region" description="Polar residues" evidence="1">
    <location>
        <begin position="1"/>
        <end position="10"/>
    </location>
</feature>
<organism evidence="2 3">
    <name type="scientific">Cucumis melo var. makuwa</name>
    <name type="common">Oriental melon</name>
    <dbReference type="NCBI Taxonomy" id="1194695"/>
    <lineage>
        <taxon>Eukaryota</taxon>
        <taxon>Viridiplantae</taxon>
        <taxon>Streptophyta</taxon>
        <taxon>Embryophyta</taxon>
        <taxon>Tracheophyta</taxon>
        <taxon>Spermatophyta</taxon>
        <taxon>Magnoliopsida</taxon>
        <taxon>eudicotyledons</taxon>
        <taxon>Gunneridae</taxon>
        <taxon>Pentapetalae</taxon>
        <taxon>rosids</taxon>
        <taxon>fabids</taxon>
        <taxon>Cucurbitales</taxon>
        <taxon>Cucurbitaceae</taxon>
        <taxon>Benincaseae</taxon>
        <taxon>Cucumis</taxon>
    </lineage>
</organism>
<dbReference type="Proteomes" id="UP000321393">
    <property type="component" value="Unassembled WGS sequence"/>
</dbReference>
<sequence length="164" mass="18592">MTSQSNTSKALSDISKRPKTHSRSRETQSYKDMPPFEVANNIWEQFSKQPKGGIIIKENLVINKHNSSFELSNEETPHPNIMSVMATDMDTSGDRMTELEKKINMLMKAVEERDYEIAYLKNHVESHDATESSHTYTTNNADKGKAIMQENQPQNSTSIALLSI</sequence>
<evidence type="ECO:0000256" key="1">
    <source>
        <dbReference type="SAM" id="MobiDB-lite"/>
    </source>
</evidence>
<comment type="caution">
    <text evidence="2">The sequence shown here is derived from an EMBL/GenBank/DDBJ whole genome shotgun (WGS) entry which is preliminary data.</text>
</comment>